<accession>A0ABU5IW64</accession>
<keyword evidence="5 6" id="KW-0804">Transcription</keyword>
<dbReference type="SUPFAM" id="SSF88659">
    <property type="entry name" value="Sigma3 and sigma4 domains of RNA polymerase sigma factors"/>
    <property type="match status" value="1"/>
</dbReference>
<sequence>MDAGRQIEQWFYEYEIDILNYLIYYTGMRDVEDLVQDTFLRAFNAFHSYRSDANPRTWLISIARNTAIDHFRKKSLWEKVKRTLIADQNENESTLTDQLLLMEEEYAYLYQSISSLKQSYKEVVLLKGIAELSSEETANVLGWSVNKVNVTFHRAVKKLNLIMKEEGSNGTLDEQRSS</sequence>
<comment type="similarity">
    <text evidence="1 6">Belongs to the sigma-70 factor family. ECF subfamily.</text>
</comment>
<feature type="domain" description="RNA polymerase sigma factor 70 region 4 type 2" evidence="8">
    <location>
        <begin position="108"/>
        <end position="159"/>
    </location>
</feature>
<feature type="domain" description="RNA polymerase sigma-70 region 2" evidence="7">
    <location>
        <begin position="14"/>
        <end position="75"/>
    </location>
</feature>
<dbReference type="InterPro" id="IPR013324">
    <property type="entry name" value="RNA_pol_sigma_r3/r4-like"/>
</dbReference>
<reference evidence="9 10" key="1">
    <citation type="submission" date="2023-11" db="EMBL/GenBank/DDBJ databases">
        <title>Bacillus jintuensis, isolated from a mudflat on the Beibu Gulf coast.</title>
        <authorList>
            <person name="Li M."/>
        </authorList>
    </citation>
    <scope>NUCLEOTIDE SEQUENCE [LARGE SCALE GENOMIC DNA]</scope>
    <source>
        <strain evidence="9 10">31A1R</strain>
    </source>
</reference>
<dbReference type="Pfam" id="PF04542">
    <property type="entry name" value="Sigma70_r2"/>
    <property type="match status" value="1"/>
</dbReference>
<dbReference type="PANTHER" id="PTHR43133:SF52">
    <property type="entry name" value="ECF RNA POLYMERASE SIGMA FACTOR SIGL"/>
    <property type="match status" value="1"/>
</dbReference>
<evidence type="ECO:0000259" key="8">
    <source>
        <dbReference type="Pfam" id="PF08281"/>
    </source>
</evidence>
<protein>
    <recommendedName>
        <fullName evidence="6">RNA polymerase sigma factor</fullName>
    </recommendedName>
</protein>
<dbReference type="InterPro" id="IPR014284">
    <property type="entry name" value="RNA_pol_sigma-70_dom"/>
</dbReference>
<proteinExistence type="inferred from homology"/>
<dbReference type="RefSeq" id="WP_322445678.1">
    <property type="nucleotide sequence ID" value="NZ_JAXOFX010000003.1"/>
</dbReference>
<evidence type="ECO:0000259" key="7">
    <source>
        <dbReference type="Pfam" id="PF04542"/>
    </source>
</evidence>
<dbReference type="InterPro" id="IPR007627">
    <property type="entry name" value="RNA_pol_sigma70_r2"/>
</dbReference>
<dbReference type="InterPro" id="IPR039425">
    <property type="entry name" value="RNA_pol_sigma-70-like"/>
</dbReference>
<evidence type="ECO:0000256" key="6">
    <source>
        <dbReference type="RuleBase" id="RU000716"/>
    </source>
</evidence>
<evidence type="ECO:0000256" key="1">
    <source>
        <dbReference type="ARBA" id="ARBA00010641"/>
    </source>
</evidence>
<dbReference type="SUPFAM" id="SSF88946">
    <property type="entry name" value="Sigma2 domain of RNA polymerase sigma factors"/>
    <property type="match status" value="1"/>
</dbReference>
<dbReference type="Pfam" id="PF08281">
    <property type="entry name" value="Sigma70_r4_2"/>
    <property type="match status" value="1"/>
</dbReference>
<keyword evidence="3 6" id="KW-0731">Sigma factor</keyword>
<dbReference type="InterPro" id="IPR000838">
    <property type="entry name" value="RNA_pol_sigma70_ECF_CS"/>
</dbReference>
<gene>
    <name evidence="9" type="ORF">SM124_06440</name>
</gene>
<organism evidence="9 10">
    <name type="scientific">Robertmurraya mangrovi</name>
    <dbReference type="NCBI Taxonomy" id="3098077"/>
    <lineage>
        <taxon>Bacteria</taxon>
        <taxon>Bacillati</taxon>
        <taxon>Bacillota</taxon>
        <taxon>Bacilli</taxon>
        <taxon>Bacillales</taxon>
        <taxon>Bacillaceae</taxon>
        <taxon>Robertmurraya</taxon>
    </lineage>
</organism>
<evidence type="ECO:0000256" key="4">
    <source>
        <dbReference type="ARBA" id="ARBA00023125"/>
    </source>
</evidence>
<evidence type="ECO:0000256" key="3">
    <source>
        <dbReference type="ARBA" id="ARBA00023082"/>
    </source>
</evidence>
<dbReference type="InterPro" id="IPR013325">
    <property type="entry name" value="RNA_pol_sigma_r2"/>
</dbReference>
<evidence type="ECO:0000256" key="5">
    <source>
        <dbReference type="ARBA" id="ARBA00023163"/>
    </source>
</evidence>
<evidence type="ECO:0000313" key="10">
    <source>
        <dbReference type="Proteomes" id="UP001290455"/>
    </source>
</evidence>
<dbReference type="PROSITE" id="PS01063">
    <property type="entry name" value="SIGMA70_ECF"/>
    <property type="match status" value="1"/>
</dbReference>
<keyword evidence="10" id="KW-1185">Reference proteome</keyword>
<evidence type="ECO:0000313" key="9">
    <source>
        <dbReference type="EMBL" id="MDZ5471382.1"/>
    </source>
</evidence>
<dbReference type="Gene3D" id="1.10.1740.10">
    <property type="match status" value="1"/>
</dbReference>
<dbReference type="Proteomes" id="UP001290455">
    <property type="component" value="Unassembled WGS sequence"/>
</dbReference>
<dbReference type="NCBIfam" id="TIGR02937">
    <property type="entry name" value="sigma70-ECF"/>
    <property type="match status" value="1"/>
</dbReference>
<keyword evidence="2 6" id="KW-0805">Transcription regulation</keyword>
<dbReference type="InterPro" id="IPR013249">
    <property type="entry name" value="RNA_pol_sigma70_r4_t2"/>
</dbReference>
<comment type="caution">
    <text evidence="9">The sequence shown here is derived from an EMBL/GenBank/DDBJ whole genome shotgun (WGS) entry which is preliminary data.</text>
</comment>
<name>A0ABU5IW64_9BACI</name>
<keyword evidence="4 6" id="KW-0238">DNA-binding</keyword>
<dbReference type="EMBL" id="JAXOFX010000003">
    <property type="protein sequence ID" value="MDZ5471382.1"/>
    <property type="molecule type" value="Genomic_DNA"/>
</dbReference>
<dbReference type="PANTHER" id="PTHR43133">
    <property type="entry name" value="RNA POLYMERASE ECF-TYPE SIGMA FACTO"/>
    <property type="match status" value="1"/>
</dbReference>
<dbReference type="InterPro" id="IPR036388">
    <property type="entry name" value="WH-like_DNA-bd_sf"/>
</dbReference>
<evidence type="ECO:0000256" key="2">
    <source>
        <dbReference type="ARBA" id="ARBA00023015"/>
    </source>
</evidence>
<dbReference type="Gene3D" id="1.10.10.10">
    <property type="entry name" value="Winged helix-like DNA-binding domain superfamily/Winged helix DNA-binding domain"/>
    <property type="match status" value="1"/>
</dbReference>